<organism evidence="2 3">
    <name type="scientific">Candidozyma auris</name>
    <name type="common">Yeast</name>
    <name type="synonym">Candida auris</name>
    <dbReference type="NCBI Taxonomy" id="498019"/>
    <lineage>
        <taxon>Eukaryota</taxon>
        <taxon>Fungi</taxon>
        <taxon>Dikarya</taxon>
        <taxon>Ascomycota</taxon>
        <taxon>Saccharomycotina</taxon>
        <taxon>Pichiomycetes</taxon>
        <taxon>Metschnikowiaceae</taxon>
        <taxon>Candidozyma</taxon>
    </lineage>
</organism>
<accession>A0A0L0P5B7</accession>
<comment type="caution">
    <text evidence="2">The sequence shown here is derived from an EMBL/GenBank/DDBJ whole genome shotgun (WGS) entry which is preliminary data.</text>
</comment>
<keyword evidence="1" id="KW-1133">Transmembrane helix</keyword>
<dbReference type="EMBL" id="LGST01000009">
    <property type="protein sequence ID" value="KNE01552.1"/>
    <property type="molecule type" value="Genomic_DNA"/>
</dbReference>
<keyword evidence="1" id="KW-0472">Membrane</keyword>
<dbReference type="VEuPathDB" id="FungiDB:QG37_01381"/>
<keyword evidence="1" id="KW-0812">Transmembrane</keyword>
<dbReference type="Proteomes" id="UP000037122">
    <property type="component" value="Unassembled WGS sequence"/>
</dbReference>
<sequence length="76" mass="8909">MLRVGLFLTENVFLVIFEIEESEMEVDMSCFNLFFSALLAGPVCVWWIQMNILTFTMRSTNAEQIDFPNYFELILS</sequence>
<dbReference type="AlphaFoldDB" id="A0A0L0P5B7"/>
<protein>
    <submittedName>
        <fullName evidence="2">Uncharacterized protein</fullName>
    </submittedName>
</protein>
<gene>
    <name evidence="2" type="ORF">QG37_01381</name>
</gene>
<proteinExistence type="predicted"/>
<reference evidence="3" key="1">
    <citation type="journal article" date="2015" name="BMC Genomics">
        <title>Draft genome of a commonly misdiagnosed multidrug resistant pathogen Candida auris.</title>
        <authorList>
            <person name="Chatterjee S."/>
            <person name="Alampalli S.V."/>
            <person name="Nageshan R.K."/>
            <person name="Chettiar S.T."/>
            <person name="Joshi S."/>
            <person name="Tatu U.S."/>
        </authorList>
    </citation>
    <scope>NUCLEOTIDE SEQUENCE [LARGE SCALE GENOMIC DNA]</scope>
    <source>
        <strain evidence="3">6684</strain>
    </source>
</reference>
<name>A0A0L0P5B7_CANAR</name>
<feature type="transmembrane region" description="Helical" evidence="1">
    <location>
        <begin position="31"/>
        <end position="48"/>
    </location>
</feature>
<evidence type="ECO:0000313" key="3">
    <source>
        <dbReference type="Proteomes" id="UP000037122"/>
    </source>
</evidence>
<evidence type="ECO:0000256" key="1">
    <source>
        <dbReference type="SAM" id="Phobius"/>
    </source>
</evidence>
<evidence type="ECO:0000313" key="2">
    <source>
        <dbReference type="EMBL" id="KNE01552.1"/>
    </source>
</evidence>